<evidence type="ECO:0000313" key="4">
    <source>
        <dbReference type="Proteomes" id="UP001249851"/>
    </source>
</evidence>
<feature type="domain" description="DUF5641" evidence="2">
    <location>
        <begin position="14"/>
        <end position="70"/>
    </location>
</feature>
<proteinExistence type="predicted"/>
<dbReference type="EMBL" id="JARQWQ010000102">
    <property type="protein sequence ID" value="KAK2551077.1"/>
    <property type="molecule type" value="Genomic_DNA"/>
</dbReference>
<evidence type="ECO:0000313" key="3">
    <source>
        <dbReference type="EMBL" id="KAK2551077.1"/>
    </source>
</evidence>
<dbReference type="AlphaFoldDB" id="A0AAD9PXP6"/>
<comment type="caution">
    <text evidence="3">The sequence shown here is derived from an EMBL/GenBank/DDBJ whole genome shotgun (WGS) entry which is preliminary data.</text>
</comment>
<feature type="compositionally biased region" description="Basic and acidic residues" evidence="1">
    <location>
        <begin position="86"/>
        <end position="98"/>
    </location>
</feature>
<feature type="region of interest" description="Disordered" evidence="1">
    <location>
        <begin position="75"/>
        <end position="113"/>
    </location>
</feature>
<reference evidence="3" key="1">
    <citation type="journal article" date="2023" name="G3 (Bethesda)">
        <title>Whole genome assembly and annotation of the endangered Caribbean coral Acropora cervicornis.</title>
        <authorList>
            <person name="Selwyn J.D."/>
            <person name="Vollmer S.V."/>
        </authorList>
    </citation>
    <scope>NUCLEOTIDE SEQUENCE</scope>
    <source>
        <strain evidence="3">K2</strain>
    </source>
</reference>
<protein>
    <recommendedName>
        <fullName evidence="2">DUF5641 domain-containing protein</fullName>
    </recommendedName>
</protein>
<gene>
    <name evidence="3" type="ORF">P5673_028141</name>
</gene>
<keyword evidence="4" id="KW-1185">Reference proteome</keyword>
<evidence type="ECO:0000256" key="1">
    <source>
        <dbReference type="SAM" id="MobiDB-lite"/>
    </source>
</evidence>
<name>A0AAD9PXP6_ACRCE</name>
<accession>A0AAD9PXP6</accession>
<reference evidence="3" key="2">
    <citation type="journal article" date="2023" name="Science">
        <title>Genomic signatures of disease resistance in endangered staghorn corals.</title>
        <authorList>
            <person name="Vollmer S.V."/>
            <person name="Selwyn J.D."/>
            <person name="Despard B.A."/>
            <person name="Roesel C.L."/>
        </authorList>
    </citation>
    <scope>NUCLEOTIDE SEQUENCE</scope>
    <source>
        <strain evidence="3">K2</strain>
    </source>
</reference>
<dbReference type="Pfam" id="PF18701">
    <property type="entry name" value="DUF5641"/>
    <property type="match status" value="1"/>
</dbReference>
<evidence type="ECO:0000259" key="2">
    <source>
        <dbReference type="Pfam" id="PF18701"/>
    </source>
</evidence>
<organism evidence="3 4">
    <name type="scientific">Acropora cervicornis</name>
    <name type="common">Staghorn coral</name>
    <dbReference type="NCBI Taxonomy" id="6130"/>
    <lineage>
        <taxon>Eukaryota</taxon>
        <taxon>Metazoa</taxon>
        <taxon>Cnidaria</taxon>
        <taxon>Anthozoa</taxon>
        <taxon>Hexacorallia</taxon>
        <taxon>Scleractinia</taxon>
        <taxon>Astrocoeniina</taxon>
        <taxon>Acroporidae</taxon>
        <taxon>Acropora</taxon>
    </lineage>
</organism>
<dbReference type="InterPro" id="IPR040676">
    <property type="entry name" value="DUF5641"/>
</dbReference>
<dbReference type="Proteomes" id="UP001249851">
    <property type="component" value="Unassembled WGS sequence"/>
</dbReference>
<sequence length="113" mass="12793">MESYRVKRLDAHVPEVGEVVLILGEEKNRGRWKKGKVIRIVKGADGVARGVILLHKGKQLERPIQSVCPLEIRSAEHEPNQGACPKRREPTRERRRAAADAASRIKNILRDDD</sequence>